<accession>A0ABQ5EK08</accession>
<evidence type="ECO:0000313" key="1">
    <source>
        <dbReference type="EMBL" id="GJT51240.1"/>
    </source>
</evidence>
<sequence length="145" mass="16537">MEALTRIDSQLKEIKGVMKEMRDGCNKCGGPHPSSDCSYKPMGVPKEEEANYDSEGYREDITEIIMVTSDDLRDALSVIFGLSELKLPILRFTLRHDLEYSSEDPLRGGLPDSVREWYHILQSMLNDPIELEEHVPVYILVPEIP</sequence>
<name>A0ABQ5EK08_9ASTR</name>
<organism evidence="1 2">
    <name type="scientific">Tanacetum coccineum</name>
    <dbReference type="NCBI Taxonomy" id="301880"/>
    <lineage>
        <taxon>Eukaryota</taxon>
        <taxon>Viridiplantae</taxon>
        <taxon>Streptophyta</taxon>
        <taxon>Embryophyta</taxon>
        <taxon>Tracheophyta</taxon>
        <taxon>Spermatophyta</taxon>
        <taxon>Magnoliopsida</taxon>
        <taxon>eudicotyledons</taxon>
        <taxon>Gunneridae</taxon>
        <taxon>Pentapetalae</taxon>
        <taxon>asterids</taxon>
        <taxon>campanulids</taxon>
        <taxon>Asterales</taxon>
        <taxon>Asteraceae</taxon>
        <taxon>Asteroideae</taxon>
        <taxon>Anthemideae</taxon>
        <taxon>Anthemidinae</taxon>
        <taxon>Tanacetum</taxon>
    </lineage>
</organism>
<dbReference type="EMBL" id="BQNB010016390">
    <property type="protein sequence ID" value="GJT51240.1"/>
    <property type="molecule type" value="Genomic_DNA"/>
</dbReference>
<proteinExistence type="predicted"/>
<comment type="caution">
    <text evidence="1">The sequence shown here is derived from an EMBL/GenBank/DDBJ whole genome shotgun (WGS) entry which is preliminary data.</text>
</comment>
<evidence type="ECO:0000313" key="2">
    <source>
        <dbReference type="Proteomes" id="UP001151760"/>
    </source>
</evidence>
<protein>
    <submittedName>
        <fullName evidence="1">Uncharacterized protein</fullName>
    </submittedName>
</protein>
<keyword evidence="2" id="KW-1185">Reference proteome</keyword>
<gene>
    <name evidence="1" type="ORF">Tco_0977397</name>
</gene>
<dbReference type="Proteomes" id="UP001151760">
    <property type="component" value="Unassembled WGS sequence"/>
</dbReference>
<reference evidence="1" key="2">
    <citation type="submission" date="2022-01" db="EMBL/GenBank/DDBJ databases">
        <authorList>
            <person name="Yamashiro T."/>
            <person name="Shiraishi A."/>
            <person name="Satake H."/>
            <person name="Nakayama K."/>
        </authorList>
    </citation>
    <scope>NUCLEOTIDE SEQUENCE</scope>
</reference>
<reference evidence="1" key="1">
    <citation type="journal article" date="2022" name="Int. J. Mol. Sci.">
        <title>Draft Genome of Tanacetum Coccineum: Genomic Comparison of Closely Related Tanacetum-Family Plants.</title>
        <authorList>
            <person name="Yamashiro T."/>
            <person name="Shiraishi A."/>
            <person name="Nakayama K."/>
            <person name="Satake H."/>
        </authorList>
    </citation>
    <scope>NUCLEOTIDE SEQUENCE</scope>
</reference>